<dbReference type="Gene3D" id="2.60.40.3910">
    <property type="entry name" value="Inclusion body protein"/>
    <property type="match status" value="1"/>
</dbReference>
<proteinExistence type="predicted"/>
<reference evidence="1 2" key="1">
    <citation type="submission" date="2019-08" db="EMBL/GenBank/DDBJ databases">
        <authorList>
            <person name="Peeters C."/>
        </authorList>
    </citation>
    <scope>NUCLEOTIDE SEQUENCE [LARGE SCALE GENOMIC DNA]</scope>
    <source>
        <strain evidence="1 2">LMG 31013</strain>
    </source>
</reference>
<name>A0A5E4VM58_9BURK</name>
<dbReference type="InterPro" id="IPR038712">
    <property type="entry name" value="PixA-like_sf"/>
</dbReference>
<dbReference type="RefSeq" id="WP_150613356.1">
    <property type="nucleotide sequence ID" value="NZ_CABPRU010000005.1"/>
</dbReference>
<dbReference type="EMBL" id="CABPRU010000005">
    <property type="protein sequence ID" value="VVE13362.1"/>
    <property type="molecule type" value="Genomic_DNA"/>
</dbReference>
<keyword evidence="2" id="KW-1185">Reference proteome</keyword>
<gene>
    <name evidence="1" type="ORF">PTE31013_02773</name>
</gene>
<evidence type="ECO:0000313" key="2">
    <source>
        <dbReference type="Proteomes" id="UP000334380"/>
    </source>
</evidence>
<evidence type="ECO:0000313" key="1">
    <source>
        <dbReference type="EMBL" id="VVE13362.1"/>
    </source>
</evidence>
<protein>
    <submittedName>
        <fullName evidence="1">Inclusion body protein</fullName>
    </submittedName>
</protein>
<sequence length="172" mass="18692">MSDAHSSDGERRAIADVLLVIDSATLLDRHPQATDAPVSVDADRCYGLAPDSAALDGVNAAQWRVDAHAGDRLRLRWTPLAIRGEHAVLLELSLDDERTLSGLQLHVHEHATRYAPQSGSFETPVAREAPDAFWQADVVGSGTAALTIEAIVTDRDANVLGRFRWPMRIVVP</sequence>
<dbReference type="Pfam" id="PF12306">
    <property type="entry name" value="PixA"/>
    <property type="match status" value="1"/>
</dbReference>
<dbReference type="AlphaFoldDB" id="A0A5E4VM58"/>
<dbReference type="OrthoDB" id="8941074at2"/>
<accession>A0A5E4VM58</accession>
<dbReference type="InterPro" id="IPR021087">
    <property type="entry name" value="Uncharacterised_PixA/AidA"/>
</dbReference>
<dbReference type="Proteomes" id="UP000334380">
    <property type="component" value="Unassembled WGS sequence"/>
</dbReference>
<organism evidence="1 2">
    <name type="scientific">Pandoraea terrigena</name>
    <dbReference type="NCBI Taxonomy" id="2508292"/>
    <lineage>
        <taxon>Bacteria</taxon>
        <taxon>Pseudomonadati</taxon>
        <taxon>Pseudomonadota</taxon>
        <taxon>Betaproteobacteria</taxon>
        <taxon>Burkholderiales</taxon>
        <taxon>Burkholderiaceae</taxon>
        <taxon>Pandoraea</taxon>
    </lineage>
</organism>